<dbReference type="AlphaFoldDB" id="A0A810LDS2"/>
<dbReference type="PANTHER" id="PTHR33361:SF2">
    <property type="entry name" value="DUF885 DOMAIN-CONTAINING PROTEIN"/>
    <property type="match status" value="1"/>
</dbReference>
<organism evidence="1 2">
    <name type="scientific">Actinocatenispora sera</name>
    <dbReference type="NCBI Taxonomy" id="390989"/>
    <lineage>
        <taxon>Bacteria</taxon>
        <taxon>Bacillati</taxon>
        <taxon>Actinomycetota</taxon>
        <taxon>Actinomycetes</taxon>
        <taxon>Micromonosporales</taxon>
        <taxon>Micromonosporaceae</taxon>
        <taxon>Actinocatenispora</taxon>
    </lineage>
</organism>
<dbReference type="EMBL" id="AP023354">
    <property type="protein sequence ID" value="BCJ32361.1"/>
    <property type="molecule type" value="Genomic_DNA"/>
</dbReference>
<dbReference type="InterPro" id="IPR010281">
    <property type="entry name" value="DUF885"/>
</dbReference>
<evidence type="ECO:0000313" key="2">
    <source>
        <dbReference type="Proteomes" id="UP000680750"/>
    </source>
</evidence>
<dbReference type="OrthoDB" id="9760040at2"/>
<keyword evidence="2" id="KW-1185">Reference proteome</keyword>
<reference evidence="1" key="1">
    <citation type="submission" date="2020-08" db="EMBL/GenBank/DDBJ databases">
        <title>Whole genome shotgun sequence of Actinocatenispora sera NBRC 101916.</title>
        <authorList>
            <person name="Komaki H."/>
            <person name="Tamura T."/>
        </authorList>
    </citation>
    <scope>NUCLEOTIDE SEQUENCE</scope>
    <source>
        <strain evidence="1">NBRC 101916</strain>
    </source>
</reference>
<name>A0A810LDS2_9ACTN</name>
<protein>
    <recommendedName>
        <fullName evidence="3">DUF885 domain-containing protein</fullName>
    </recommendedName>
</protein>
<evidence type="ECO:0000313" key="1">
    <source>
        <dbReference type="EMBL" id="BCJ32361.1"/>
    </source>
</evidence>
<dbReference type="RefSeq" id="WP_035298548.1">
    <property type="nucleotide sequence ID" value="NZ_AP023354.1"/>
</dbReference>
<accession>A0A810LDS2</accession>
<gene>
    <name evidence="1" type="ORF">Asera_64690</name>
</gene>
<sequence length="565" mass="61762">MSQDGRELDRIADSYFTGYLAHDPISASMLGMSDHLDEVTDPSRAESERYAGTLRELADRLAGVDRTALTGTDLITCAVLGQRLTDERAVALTGLDEVSVSASVAGTLSMILSTVPRVALSDPDRAEAYLRRLSGLGGYFDAVRDRHLAAAKDGRYPTATGIRQAIRQLDDYLAGGPADDPLLRPVPAGGVDLDRWRARADRARAEEIRPALQRLRSTLAEELLPGARDDDHVGLCHVPGGVDGYAALARSFTTTGMPAEAIHTAGLDLLDTLRDEVAAAGARALGTADVADTFRRLRDDPALRCDSAEQITKRVAAAYGRAVTALPDWFRGYPVPPCTINEMDPIQARGGIAAYYLWPSADGQRPGSLWVNTDRPRERALAVYEVLAFHEGVPGHHLQGVVSADLALPDFRRYRKSAAHSEGWGLYVEHLADEMGLYGTDVDRLGMLASAAWRASRLVVDTGLHHHGWSRGRAVEFMRDNTALPLIEIDNEVDRYIAAPGQALSYMIGRVRIDELRDRARRRLGAAFDIRDFHHCLLAEGSVPLDIMSDLVDDWIEAAVHPDRR</sequence>
<dbReference type="Proteomes" id="UP000680750">
    <property type="component" value="Chromosome"/>
</dbReference>
<evidence type="ECO:0008006" key="3">
    <source>
        <dbReference type="Google" id="ProtNLM"/>
    </source>
</evidence>
<proteinExistence type="predicted"/>
<dbReference type="KEGG" id="aser:Asera_64690"/>
<dbReference type="PANTHER" id="PTHR33361">
    <property type="entry name" value="GLR0591 PROTEIN"/>
    <property type="match status" value="1"/>
</dbReference>
<dbReference type="Pfam" id="PF05960">
    <property type="entry name" value="DUF885"/>
    <property type="match status" value="1"/>
</dbReference>